<name>A0A7G3G7Y1_9NEIS</name>
<evidence type="ECO:0000256" key="1">
    <source>
        <dbReference type="SAM" id="SignalP"/>
    </source>
</evidence>
<reference evidence="3 4" key="1">
    <citation type="submission" date="2018-01" db="EMBL/GenBank/DDBJ databases">
        <title>Genome sequence of Iodobacter sp. strain PCH194 isolated from Indian Trans-Himalaya.</title>
        <authorList>
            <person name="Kumar V."/>
            <person name="Thakur V."/>
            <person name="Kumar S."/>
            <person name="Singh D."/>
        </authorList>
    </citation>
    <scope>NUCLEOTIDE SEQUENCE [LARGE SCALE GENOMIC DNA]</scope>
    <source>
        <strain evidence="3 4">PCH194</strain>
    </source>
</reference>
<protein>
    <recommendedName>
        <fullName evidence="2">Ice-binding protein C-terminal domain-containing protein</fullName>
    </recommendedName>
</protein>
<dbReference type="InterPro" id="IPR013424">
    <property type="entry name" value="Ice-binding_C"/>
</dbReference>
<evidence type="ECO:0000313" key="3">
    <source>
        <dbReference type="EMBL" id="QBC43417.1"/>
    </source>
</evidence>
<feature type="domain" description="Ice-binding protein C-terminal" evidence="2">
    <location>
        <begin position="174"/>
        <end position="196"/>
    </location>
</feature>
<feature type="signal peptide" evidence="1">
    <location>
        <begin position="1"/>
        <end position="22"/>
    </location>
</feature>
<dbReference type="NCBIfam" id="NF038129">
    <property type="entry name" value="PEP_NF038129"/>
    <property type="match status" value="1"/>
</dbReference>
<dbReference type="Pfam" id="PF07589">
    <property type="entry name" value="PEP-CTERM"/>
    <property type="match status" value="1"/>
</dbReference>
<dbReference type="EMBL" id="CP025781">
    <property type="protein sequence ID" value="QBC43417.1"/>
    <property type="molecule type" value="Genomic_DNA"/>
</dbReference>
<accession>A0A7G3G7Y1</accession>
<proteinExistence type="predicted"/>
<sequence length="205" mass="21713">MKHTLKLALAGLTLVCSSMVSAAMYQVDVDTRTLEGQGGFVALGLNGLSDSPLVRALVSRFRGSSFGRVDDSNTFNVFGQLSSTLKFDNLQANQFTQGVVFGKKLQFNVEFAESNSVIGSGTSFAFSLLDKNYGSLLSADPSGVAVLAEFTPGSATSFNSLLRADGNAVATITPVPEPETYALIGLGLLGLLIQRRKRSAYLSKI</sequence>
<feature type="chain" id="PRO_5028995005" description="Ice-binding protein C-terminal domain-containing protein" evidence="1">
    <location>
        <begin position="23"/>
        <end position="205"/>
    </location>
</feature>
<dbReference type="RefSeq" id="WP_130105995.1">
    <property type="nucleotide sequence ID" value="NZ_CP025781.1"/>
</dbReference>
<dbReference type="KEGG" id="ifl:C1H71_07615"/>
<dbReference type="AlphaFoldDB" id="A0A7G3G7Y1"/>
<dbReference type="NCBIfam" id="TIGR02595">
    <property type="entry name" value="PEP_CTERM"/>
    <property type="match status" value="1"/>
</dbReference>
<keyword evidence="1" id="KW-0732">Signal</keyword>
<evidence type="ECO:0000259" key="2">
    <source>
        <dbReference type="Pfam" id="PF07589"/>
    </source>
</evidence>
<evidence type="ECO:0000313" key="4">
    <source>
        <dbReference type="Proteomes" id="UP000515917"/>
    </source>
</evidence>
<organism evidence="3 4">
    <name type="scientific">Iodobacter fluviatilis</name>
    <dbReference type="NCBI Taxonomy" id="537"/>
    <lineage>
        <taxon>Bacteria</taxon>
        <taxon>Pseudomonadati</taxon>
        <taxon>Pseudomonadota</taxon>
        <taxon>Betaproteobacteria</taxon>
        <taxon>Neisseriales</taxon>
        <taxon>Chitinibacteraceae</taxon>
        <taxon>Iodobacter</taxon>
    </lineage>
</organism>
<gene>
    <name evidence="3" type="ORF">C1H71_07615</name>
</gene>
<dbReference type="Proteomes" id="UP000515917">
    <property type="component" value="Chromosome"/>
</dbReference>
<keyword evidence="4" id="KW-1185">Reference proteome</keyword>